<keyword evidence="1" id="KW-0472">Membrane</keyword>
<feature type="transmembrane region" description="Helical" evidence="1">
    <location>
        <begin position="145"/>
        <end position="165"/>
    </location>
</feature>
<comment type="caution">
    <text evidence="2">The sequence shown here is derived from an EMBL/GenBank/DDBJ whole genome shotgun (WGS) entry which is preliminary data.</text>
</comment>
<name>A0A7W8Z8V1_9ACTN</name>
<dbReference type="Gene3D" id="1.10.4160.10">
    <property type="entry name" value="Hydantoin permease"/>
    <property type="match status" value="1"/>
</dbReference>
<dbReference type="PANTHER" id="PTHR30569:SF0">
    <property type="entry name" value="CYTOSINE PERMEASE"/>
    <property type="match status" value="1"/>
</dbReference>
<feature type="transmembrane region" description="Helical" evidence="1">
    <location>
        <begin position="364"/>
        <end position="382"/>
    </location>
</feature>
<feature type="transmembrane region" description="Helical" evidence="1">
    <location>
        <begin position="212"/>
        <end position="229"/>
    </location>
</feature>
<feature type="transmembrane region" description="Helical" evidence="1">
    <location>
        <begin position="102"/>
        <end position="125"/>
    </location>
</feature>
<dbReference type="PANTHER" id="PTHR30569">
    <property type="entry name" value="CYTOSINE TRANSPORTER CODB"/>
    <property type="match status" value="1"/>
</dbReference>
<dbReference type="RefSeq" id="WP_184614852.1">
    <property type="nucleotide sequence ID" value="NZ_BOOS01000031.1"/>
</dbReference>
<dbReference type="GO" id="GO:0005886">
    <property type="term" value="C:plasma membrane"/>
    <property type="evidence" value="ECO:0007669"/>
    <property type="project" value="TreeGrafter"/>
</dbReference>
<feature type="transmembrane region" description="Helical" evidence="1">
    <location>
        <begin position="336"/>
        <end position="358"/>
    </location>
</feature>
<reference evidence="2 3" key="1">
    <citation type="submission" date="2020-08" db="EMBL/GenBank/DDBJ databases">
        <title>Sequencing the genomes of 1000 actinobacteria strains.</title>
        <authorList>
            <person name="Klenk H.-P."/>
        </authorList>
    </citation>
    <scope>NUCLEOTIDE SEQUENCE [LARGE SCALE GENOMIC DNA]</scope>
    <source>
        <strain evidence="2 3">DSM 45790</strain>
    </source>
</reference>
<keyword evidence="1" id="KW-0812">Transmembrane</keyword>
<dbReference type="InterPro" id="IPR030191">
    <property type="entry name" value="CodB"/>
</dbReference>
<feature type="transmembrane region" description="Helical" evidence="1">
    <location>
        <begin position="37"/>
        <end position="61"/>
    </location>
</feature>
<protein>
    <submittedName>
        <fullName evidence="2">Purine-cytosine permease-like protein</fullName>
    </submittedName>
</protein>
<feature type="transmembrane region" description="Helical" evidence="1">
    <location>
        <begin position="284"/>
        <end position="304"/>
    </location>
</feature>
<feature type="transmembrane region" description="Helical" evidence="1">
    <location>
        <begin position="250"/>
        <end position="272"/>
    </location>
</feature>
<gene>
    <name evidence="2" type="ORF">BJ981_005336</name>
</gene>
<keyword evidence="3" id="KW-1185">Reference proteome</keyword>
<feature type="transmembrane region" description="Helical" evidence="1">
    <location>
        <begin position="172"/>
        <end position="192"/>
    </location>
</feature>
<evidence type="ECO:0000313" key="3">
    <source>
        <dbReference type="Proteomes" id="UP000588112"/>
    </source>
</evidence>
<feature type="transmembrane region" description="Helical" evidence="1">
    <location>
        <begin position="67"/>
        <end position="90"/>
    </location>
</feature>
<evidence type="ECO:0000256" key="1">
    <source>
        <dbReference type="SAM" id="Phobius"/>
    </source>
</evidence>
<dbReference type="Proteomes" id="UP000588112">
    <property type="component" value="Unassembled WGS sequence"/>
</dbReference>
<feature type="transmembrane region" description="Helical" evidence="1">
    <location>
        <begin position="402"/>
        <end position="420"/>
    </location>
</feature>
<proteinExistence type="predicted"/>
<dbReference type="GO" id="GO:0015209">
    <property type="term" value="F:cytosine transmembrane transporter activity"/>
    <property type="evidence" value="ECO:0007669"/>
    <property type="project" value="InterPro"/>
</dbReference>
<feature type="transmembrane region" description="Helical" evidence="1">
    <location>
        <begin position="432"/>
        <end position="449"/>
    </location>
</feature>
<keyword evidence="1" id="KW-1133">Transmembrane helix</keyword>
<organism evidence="2 3">
    <name type="scientific">Sphaerisporangium krabiense</name>
    <dbReference type="NCBI Taxonomy" id="763782"/>
    <lineage>
        <taxon>Bacteria</taxon>
        <taxon>Bacillati</taxon>
        <taxon>Actinomycetota</taxon>
        <taxon>Actinomycetes</taxon>
        <taxon>Streptosporangiales</taxon>
        <taxon>Streptosporangiaceae</taxon>
        <taxon>Sphaerisporangium</taxon>
    </lineage>
</organism>
<sequence length="519" mass="56958">MLPVTHEDDPRVVEEQRAEDYAQHAVPLTARVPKFKLLMANWSLLSAMVWLFYGALVSSLVGTRQAIIGLVGTVVVYTALNWFMTAWGVRWGLNPTLLSRRMFGAVGAVLTSLLIAANATYYAVFESSVLAQAFKMHFGGPDIRWWYLIVVVAILPLMMGSVQTWMDRVNGILLPVYVVGVIAAVVVAAVKAGGQSDWLQFAGVIPPEARPVPGWLMAFTLYMGIWLLMPTTVEFARLGRPKDLRFHQNVTFGWVYWVWLFLLNGLAGIFLTRTVLPGDPAAEAGVVQAIVTTLGLWGVLLIVVTQTRVNTVNYYLSSINWQRVFARVFGLRLPRLVWVLIVAAVAFLLMLTDVFSYLQTALTWQGVFLVSWVGVVVTHFALTPRDRGPGGPEFRPGRLRAFTPGLGVWVVSAAVGIWLTQSPETFPALSQLAPLIALAVSVVLYAVVLKLGPSSLLRRDGDLRAEVDDVWAARVACGVCERSYVAFEMDRDPAGGDVPVCTACAELGRAPTQEAVRVS</sequence>
<dbReference type="EMBL" id="JACHBR010000001">
    <property type="protein sequence ID" value="MBB5629637.1"/>
    <property type="molecule type" value="Genomic_DNA"/>
</dbReference>
<dbReference type="AlphaFoldDB" id="A0A7W8Z8V1"/>
<accession>A0A7W8Z8V1</accession>
<evidence type="ECO:0000313" key="2">
    <source>
        <dbReference type="EMBL" id="MBB5629637.1"/>
    </source>
</evidence>